<evidence type="ECO:0000256" key="1">
    <source>
        <dbReference type="ARBA" id="ARBA00007577"/>
    </source>
</evidence>
<keyword evidence="11" id="KW-1185">Reference proteome</keyword>
<dbReference type="PROSITE" id="PS50929">
    <property type="entry name" value="ABC_TM1F"/>
    <property type="match status" value="1"/>
</dbReference>
<evidence type="ECO:0000256" key="5">
    <source>
        <dbReference type="ARBA" id="ARBA00022989"/>
    </source>
</evidence>
<evidence type="ECO:0000313" key="10">
    <source>
        <dbReference type="EMBL" id="KAK3026852.1"/>
    </source>
</evidence>
<comment type="similarity">
    <text evidence="1">Belongs to the ABC transporter superfamily. ABCB family. Multidrug resistance exporter (TC 3.A.1.201) subfamily.</text>
</comment>
<keyword evidence="7" id="KW-0325">Glycoprotein</keyword>
<dbReference type="InterPro" id="IPR036640">
    <property type="entry name" value="ABC1_TM_sf"/>
</dbReference>
<accession>A0AA89B6X1</accession>
<gene>
    <name evidence="10" type="ORF">RJ639_042352</name>
</gene>
<feature type="transmembrane region" description="Helical" evidence="8">
    <location>
        <begin position="288"/>
        <end position="311"/>
    </location>
</feature>
<dbReference type="CDD" id="cd18577">
    <property type="entry name" value="ABC_6TM_Pgp_ABCB1_D1_like"/>
    <property type="match status" value="1"/>
</dbReference>
<dbReference type="PANTHER" id="PTHR45136">
    <property type="entry name" value="ABC TRANSPORTER DOMAIN-CONTAINING PROTEIN"/>
    <property type="match status" value="1"/>
</dbReference>
<evidence type="ECO:0000256" key="4">
    <source>
        <dbReference type="ARBA" id="ARBA00022737"/>
    </source>
</evidence>
<evidence type="ECO:0000256" key="7">
    <source>
        <dbReference type="ARBA" id="ARBA00023180"/>
    </source>
</evidence>
<dbReference type="AlphaFoldDB" id="A0AA89B6X1"/>
<reference evidence="10" key="1">
    <citation type="submission" date="2022-12" db="EMBL/GenBank/DDBJ databases">
        <title>Draft genome assemblies for two species of Escallonia (Escalloniales).</title>
        <authorList>
            <person name="Chanderbali A."/>
            <person name="Dervinis C."/>
            <person name="Anghel I."/>
            <person name="Soltis D."/>
            <person name="Soltis P."/>
            <person name="Zapata F."/>
        </authorList>
    </citation>
    <scope>NUCLEOTIDE SEQUENCE</scope>
    <source>
        <strain evidence="10">UCBG64.0493</strain>
        <tissue evidence="10">Leaf</tissue>
    </source>
</reference>
<evidence type="ECO:0000256" key="2">
    <source>
        <dbReference type="ARBA" id="ARBA00022448"/>
    </source>
</evidence>
<feature type="domain" description="ABC transmembrane type-1" evidence="9">
    <location>
        <begin position="53"/>
        <end position="333"/>
    </location>
</feature>
<evidence type="ECO:0000256" key="8">
    <source>
        <dbReference type="SAM" id="Phobius"/>
    </source>
</evidence>
<comment type="caution">
    <text evidence="10">The sequence shown here is derived from an EMBL/GenBank/DDBJ whole genome shotgun (WGS) entry which is preliminary data.</text>
</comment>
<sequence>MNDLVRNFIVPACKIQVRRPLPRYVKIGSFVDWEVPKKKTAGSSAVDSSVVDVLGYLGSMGNGLQVPLMMYVLSDVINEYANPSGTISNASVDKYALRLLYVAIGVRLSAFVEGLCWARTAERQPSRMRLTYLKSVLKQDVGFFDTQVVDSSTTYQVVSTISSDSSTIQVTIGEKWLLSADTELSCLLVIILLLPHICFTLSWRLTLAALPFTLMYVLPGIGFGKLMMDVGTKMVDSYGVVGGIAEQAISSIRTVYSYVGERQTINRFSNALERSMTLGIKQGSARGLMIGSMGIVYVSWGFQAWFGFILVTEKGEKGGNIFIAGFNYLMGGT</sequence>
<dbReference type="EMBL" id="JAVXUP010000483">
    <property type="protein sequence ID" value="KAK3026852.1"/>
    <property type="molecule type" value="Genomic_DNA"/>
</dbReference>
<dbReference type="Proteomes" id="UP001188597">
    <property type="component" value="Unassembled WGS sequence"/>
</dbReference>
<protein>
    <recommendedName>
        <fullName evidence="9">ABC transmembrane type-1 domain-containing protein</fullName>
    </recommendedName>
</protein>
<proteinExistence type="inferred from homology"/>
<dbReference type="PANTHER" id="PTHR45136:SF2">
    <property type="entry name" value="ABC TRANSPORTER DOMAIN-CONTAINING PROTEIN"/>
    <property type="match status" value="1"/>
</dbReference>
<evidence type="ECO:0000313" key="11">
    <source>
        <dbReference type="Proteomes" id="UP001188597"/>
    </source>
</evidence>
<organism evidence="10 11">
    <name type="scientific">Escallonia herrerae</name>
    <dbReference type="NCBI Taxonomy" id="1293975"/>
    <lineage>
        <taxon>Eukaryota</taxon>
        <taxon>Viridiplantae</taxon>
        <taxon>Streptophyta</taxon>
        <taxon>Embryophyta</taxon>
        <taxon>Tracheophyta</taxon>
        <taxon>Spermatophyta</taxon>
        <taxon>Magnoliopsida</taxon>
        <taxon>eudicotyledons</taxon>
        <taxon>Gunneridae</taxon>
        <taxon>Pentapetalae</taxon>
        <taxon>asterids</taxon>
        <taxon>campanulids</taxon>
        <taxon>Escalloniales</taxon>
        <taxon>Escalloniaceae</taxon>
        <taxon>Escallonia</taxon>
    </lineage>
</organism>
<dbReference type="SUPFAM" id="SSF90123">
    <property type="entry name" value="ABC transporter transmembrane region"/>
    <property type="match status" value="1"/>
</dbReference>
<keyword evidence="6 8" id="KW-0472">Membrane</keyword>
<keyword evidence="4" id="KW-0677">Repeat</keyword>
<name>A0AA89B6X1_9ASTE</name>
<dbReference type="GO" id="GO:0016020">
    <property type="term" value="C:membrane"/>
    <property type="evidence" value="ECO:0007669"/>
    <property type="project" value="InterPro"/>
</dbReference>
<feature type="transmembrane region" description="Helical" evidence="8">
    <location>
        <begin position="209"/>
        <end position="228"/>
    </location>
</feature>
<dbReference type="Pfam" id="PF00664">
    <property type="entry name" value="ABC_membrane"/>
    <property type="match status" value="1"/>
</dbReference>
<keyword evidence="5 8" id="KW-1133">Transmembrane helix</keyword>
<dbReference type="GO" id="GO:0005524">
    <property type="term" value="F:ATP binding"/>
    <property type="evidence" value="ECO:0007669"/>
    <property type="project" value="InterPro"/>
</dbReference>
<evidence type="ECO:0000256" key="6">
    <source>
        <dbReference type="ARBA" id="ARBA00023136"/>
    </source>
</evidence>
<keyword evidence="2" id="KW-0813">Transport</keyword>
<evidence type="ECO:0000256" key="3">
    <source>
        <dbReference type="ARBA" id="ARBA00022692"/>
    </source>
</evidence>
<dbReference type="Gene3D" id="1.20.1560.10">
    <property type="entry name" value="ABC transporter type 1, transmembrane domain"/>
    <property type="match status" value="1"/>
</dbReference>
<evidence type="ECO:0000259" key="9">
    <source>
        <dbReference type="PROSITE" id="PS50929"/>
    </source>
</evidence>
<keyword evidence="3 8" id="KW-0812">Transmembrane</keyword>
<dbReference type="GO" id="GO:0140359">
    <property type="term" value="F:ABC-type transporter activity"/>
    <property type="evidence" value="ECO:0007669"/>
    <property type="project" value="InterPro"/>
</dbReference>
<dbReference type="InterPro" id="IPR011527">
    <property type="entry name" value="ABC1_TM_dom"/>
</dbReference>